<dbReference type="Proteomes" id="UP001519332">
    <property type="component" value="Unassembled WGS sequence"/>
</dbReference>
<dbReference type="EMBL" id="JAGINW010000001">
    <property type="protein sequence ID" value="MBP2326550.1"/>
    <property type="molecule type" value="Genomic_DNA"/>
</dbReference>
<dbReference type="RefSeq" id="WP_209643603.1">
    <property type="nucleotide sequence ID" value="NZ_JAGINW010000001.1"/>
</dbReference>
<name>A0ABS4TQ63_9PSEU</name>
<sequence>MRKTRILLVDMSPLLRDIMARLIAAHADLEVTGSIRGGGGHLADTVRESAPDVIVVGTDPSDFADVIAYLVDIRSAIRVVAVGGDGHHAVLCSPLGEVSADGLLAALRTPAQQ</sequence>
<organism evidence="1 2">
    <name type="scientific">Kibdelosporangium banguiense</name>
    <dbReference type="NCBI Taxonomy" id="1365924"/>
    <lineage>
        <taxon>Bacteria</taxon>
        <taxon>Bacillati</taxon>
        <taxon>Actinomycetota</taxon>
        <taxon>Actinomycetes</taxon>
        <taxon>Pseudonocardiales</taxon>
        <taxon>Pseudonocardiaceae</taxon>
        <taxon>Kibdelosporangium</taxon>
    </lineage>
</organism>
<evidence type="ECO:0000313" key="1">
    <source>
        <dbReference type="EMBL" id="MBP2326550.1"/>
    </source>
</evidence>
<keyword evidence="2" id="KW-1185">Reference proteome</keyword>
<proteinExistence type="predicted"/>
<reference evidence="1 2" key="1">
    <citation type="submission" date="2021-03" db="EMBL/GenBank/DDBJ databases">
        <title>Sequencing the genomes of 1000 actinobacteria strains.</title>
        <authorList>
            <person name="Klenk H.-P."/>
        </authorList>
    </citation>
    <scope>NUCLEOTIDE SEQUENCE [LARGE SCALE GENOMIC DNA]</scope>
    <source>
        <strain evidence="1 2">DSM 46670</strain>
    </source>
</reference>
<evidence type="ECO:0000313" key="2">
    <source>
        <dbReference type="Proteomes" id="UP001519332"/>
    </source>
</evidence>
<accession>A0ABS4TQ63</accession>
<comment type="caution">
    <text evidence="1">The sequence shown here is derived from an EMBL/GenBank/DDBJ whole genome shotgun (WGS) entry which is preliminary data.</text>
</comment>
<gene>
    <name evidence="1" type="ORF">JOF56_006935</name>
</gene>
<protein>
    <submittedName>
        <fullName evidence="1">Chemotaxis response regulator CheB</fullName>
    </submittedName>
</protein>